<evidence type="ECO:0000256" key="11">
    <source>
        <dbReference type="ARBA" id="ARBA00023228"/>
    </source>
</evidence>
<evidence type="ECO:0000256" key="10">
    <source>
        <dbReference type="ARBA" id="ARBA00023180"/>
    </source>
</evidence>
<dbReference type="Pfam" id="PF16499">
    <property type="entry name" value="Melibiase_2"/>
    <property type="match status" value="1"/>
</dbReference>
<dbReference type="SUPFAM" id="SSF51445">
    <property type="entry name" value="(Trans)glycosidases"/>
    <property type="match status" value="1"/>
</dbReference>
<dbReference type="PANTHER" id="PTHR11452:SF83">
    <property type="entry name" value="ALPHA-GALACTOSIDASE"/>
    <property type="match status" value="1"/>
</dbReference>
<dbReference type="InterPro" id="IPR013780">
    <property type="entry name" value="Glyco_hydro_b"/>
</dbReference>
<evidence type="ECO:0000313" key="16">
    <source>
        <dbReference type="EMBL" id="KAK6172930.1"/>
    </source>
</evidence>
<dbReference type="InterPro" id="IPR017853">
    <property type="entry name" value="GH"/>
</dbReference>
<comment type="similarity">
    <text evidence="3 13">Belongs to the glycosyl hydrolase 27 family.</text>
</comment>
<dbReference type="AlphaFoldDB" id="A0AAN8JA26"/>
<evidence type="ECO:0000256" key="12">
    <source>
        <dbReference type="ARBA" id="ARBA00023295"/>
    </source>
</evidence>
<keyword evidence="17" id="KW-1185">Reference proteome</keyword>
<evidence type="ECO:0000256" key="13">
    <source>
        <dbReference type="RuleBase" id="RU361168"/>
    </source>
</evidence>
<organism evidence="16 17">
    <name type="scientific">Patella caerulea</name>
    <name type="common">Rayed Mediterranean limpet</name>
    <dbReference type="NCBI Taxonomy" id="87958"/>
    <lineage>
        <taxon>Eukaryota</taxon>
        <taxon>Metazoa</taxon>
        <taxon>Spiralia</taxon>
        <taxon>Lophotrochozoa</taxon>
        <taxon>Mollusca</taxon>
        <taxon>Gastropoda</taxon>
        <taxon>Patellogastropoda</taxon>
        <taxon>Patelloidea</taxon>
        <taxon>Patellidae</taxon>
        <taxon>Patella</taxon>
    </lineage>
</organism>
<evidence type="ECO:0000256" key="2">
    <source>
        <dbReference type="ARBA" id="ARBA00004371"/>
    </source>
</evidence>
<dbReference type="PROSITE" id="PS00512">
    <property type="entry name" value="ALPHA_GALACTOSIDASE"/>
    <property type="match status" value="1"/>
</dbReference>
<dbReference type="EMBL" id="JAZGQO010000011">
    <property type="protein sequence ID" value="KAK6172930.1"/>
    <property type="molecule type" value="Genomic_DNA"/>
</dbReference>
<dbReference type="GO" id="GO:0016020">
    <property type="term" value="C:membrane"/>
    <property type="evidence" value="ECO:0007669"/>
    <property type="project" value="GOC"/>
</dbReference>
<dbReference type="FunFam" id="3.20.20.70:FF:000070">
    <property type="entry name" value="Alpha-galactosidase"/>
    <property type="match status" value="1"/>
</dbReference>
<dbReference type="GO" id="GO:0004557">
    <property type="term" value="F:alpha-galactosidase activity"/>
    <property type="evidence" value="ECO:0007669"/>
    <property type="project" value="UniProtKB-EC"/>
</dbReference>
<comment type="subunit">
    <text evidence="4 13">Homodimer.</text>
</comment>
<comment type="catalytic activity">
    <reaction evidence="1">
        <text>Hydrolysis of terminal, non-reducing alpha-D-galactose residues in alpha-D-galactosides, including galactose oligosaccharides, galactomannans and galactolipids.</text>
        <dbReference type="EC" id="3.2.1.22"/>
    </reaction>
</comment>
<evidence type="ECO:0000256" key="9">
    <source>
        <dbReference type="ARBA" id="ARBA00023157"/>
    </source>
</evidence>
<comment type="subcellular location">
    <subcellularLocation>
        <location evidence="2">Lysosome</location>
    </subcellularLocation>
</comment>
<dbReference type="SUPFAM" id="SSF51011">
    <property type="entry name" value="Glycosyl hydrolase domain"/>
    <property type="match status" value="1"/>
</dbReference>
<accession>A0AAN8JA26</accession>
<evidence type="ECO:0000313" key="17">
    <source>
        <dbReference type="Proteomes" id="UP001347796"/>
    </source>
</evidence>
<dbReference type="GO" id="GO:0005764">
    <property type="term" value="C:lysosome"/>
    <property type="evidence" value="ECO:0007669"/>
    <property type="project" value="UniProtKB-SubCell"/>
</dbReference>
<evidence type="ECO:0000256" key="5">
    <source>
        <dbReference type="ARBA" id="ARBA00012755"/>
    </source>
</evidence>
<keyword evidence="10" id="KW-0325">Glycoprotein</keyword>
<dbReference type="GO" id="GO:0009311">
    <property type="term" value="P:oligosaccharide metabolic process"/>
    <property type="evidence" value="ECO:0007669"/>
    <property type="project" value="TreeGrafter"/>
</dbReference>
<protein>
    <recommendedName>
        <fullName evidence="5 13">Alpha-galactosidase</fullName>
        <ecNumber evidence="13">3.2.1.-</ecNumber>
    </recommendedName>
</protein>
<reference evidence="16 17" key="1">
    <citation type="submission" date="2024-01" db="EMBL/GenBank/DDBJ databases">
        <title>The genome of the rayed Mediterranean limpet Patella caerulea (Linnaeus, 1758).</title>
        <authorList>
            <person name="Anh-Thu Weber A."/>
            <person name="Halstead-Nussloch G."/>
        </authorList>
    </citation>
    <scope>NUCLEOTIDE SEQUENCE [LARGE SCALE GENOMIC DNA]</scope>
    <source>
        <strain evidence="16">AATW-2023a</strain>
        <tissue evidence="16">Whole specimen</tissue>
    </source>
</reference>
<comment type="caution">
    <text evidence="16">The sequence shown here is derived from an EMBL/GenBank/DDBJ whole genome shotgun (WGS) entry which is preliminary data.</text>
</comment>
<dbReference type="InterPro" id="IPR013785">
    <property type="entry name" value="Aldolase_TIM"/>
</dbReference>
<dbReference type="CDD" id="cd14792">
    <property type="entry name" value="GH27"/>
    <property type="match status" value="1"/>
</dbReference>
<dbReference type="InterPro" id="IPR000111">
    <property type="entry name" value="Glyco_hydro_27/36_CS"/>
</dbReference>
<proteinExistence type="inferred from homology"/>
<evidence type="ECO:0000256" key="4">
    <source>
        <dbReference type="ARBA" id="ARBA00011738"/>
    </source>
</evidence>
<name>A0AAN8JA26_PATCE</name>
<evidence type="ECO:0000256" key="1">
    <source>
        <dbReference type="ARBA" id="ARBA00001255"/>
    </source>
</evidence>
<evidence type="ECO:0000259" key="15">
    <source>
        <dbReference type="Pfam" id="PF17801"/>
    </source>
</evidence>
<dbReference type="PANTHER" id="PTHR11452">
    <property type="entry name" value="ALPHA-GALACTOSIDASE/ALPHA-N-ACETYLGALACTOSAMINIDASE"/>
    <property type="match status" value="1"/>
</dbReference>
<keyword evidence="11" id="KW-0458">Lysosome</keyword>
<feature type="domain" description="Alpha galactosidase C-terminal" evidence="15">
    <location>
        <begin position="317"/>
        <end position="395"/>
    </location>
</feature>
<keyword evidence="9 13" id="KW-1015">Disulfide bond</keyword>
<keyword evidence="6 14" id="KW-0732">Signal</keyword>
<evidence type="ECO:0000256" key="7">
    <source>
        <dbReference type="ARBA" id="ARBA00022801"/>
    </source>
</evidence>
<dbReference type="EC" id="3.2.1.-" evidence="13"/>
<evidence type="ECO:0000256" key="3">
    <source>
        <dbReference type="ARBA" id="ARBA00009743"/>
    </source>
</evidence>
<keyword evidence="12 13" id="KW-0326">Glycosidase</keyword>
<evidence type="ECO:0000256" key="14">
    <source>
        <dbReference type="SAM" id="SignalP"/>
    </source>
</evidence>
<keyword evidence="8" id="KW-0443">Lipid metabolism</keyword>
<dbReference type="Gene3D" id="2.60.40.1180">
    <property type="entry name" value="Golgi alpha-mannosidase II"/>
    <property type="match status" value="1"/>
</dbReference>
<dbReference type="Proteomes" id="UP001347796">
    <property type="component" value="Unassembled WGS sequence"/>
</dbReference>
<dbReference type="Pfam" id="PF17801">
    <property type="entry name" value="Melibiase_C"/>
    <property type="match status" value="1"/>
</dbReference>
<dbReference type="GO" id="GO:0016139">
    <property type="term" value="P:glycoside catabolic process"/>
    <property type="evidence" value="ECO:0007669"/>
    <property type="project" value="TreeGrafter"/>
</dbReference>
<feature type="chain" id="PRO_5042851060" description="Alpha-galactosidase" evidence="14">
    <location>
        <begin position="19"/>
        <end position="399"/>
    </location>
</feature>
<evidence type="ECO:0000256" key="8">
    <source>
        <dbReference type="ARBA" id="ARBA00023098"/>
    </source>
</evidence>
<dbReference type="PRINTS" id="PR00740">
    <property type="entry name" value="GLHYDRLASE27"/>
</dbReference>
<gene>
    <name evidence="16" type="ORF">SNE40_016490</name>
</gene>
<dbReference type="Gene3D" id="3.20.20.70">
    <property type="entry name" value="Aldolase class I"/>
    <property type="match status" value="1"/>
</dbReference>
<dbReference type="InterPro" id="IPR002241">
    <property type="entry name" value="Glyco_hydro_27"/>
</dbReference>
<keyword evidence="7 13" id="KW-0378">Hydrolase</keyword>
<feature type="signal peptide" evidence="14">
    <location>
        <begin position="1"/>
        <end position="18"/>
    </location>
</feature>
<dbReference type="InterPro" id="IPR041233">
    <property type="entry name" value="Melibiase_C"/>
</dbReference>
<dbReference type="GO" id="GO:0019377">
    <property type="term" value="P:glycolipid catabolic process"/>
    <property type="evidence" value="ECO:0007669"/>
    <property type="project" value="UniProtKB-ARBA"/>
</dbReference>
<evidence type="ECO:0000256" key="6">
    <source>
        <dbReference type="ARBA" id="ARBA00022729"/>
    </source>
</evidence>
<sequence length="399" mass="44553">MKIIVYFTVACSLAFVDCLENGLARTPPMGWLSWERFRCNIDCVNDPDNCISENLYKAMADELVKGGYKDVGYEYVNIDDCWPLVNRDAKGFLVADPKRFPSGIKALADYVHSKGLKLGIYGDFGTKTCGGYPGSKFYMEQDANTFASWGIDSLKLDGCYSRIEDMPFGYPIMEFYLNQTGRPILYSCSWPAYTATPDYKAIANSCNIWRNYDDIQDSWDSVSGIVEFYGANKLNFSHIAGPGRFNDPDMLIIGNFGLSHNQQRYQMAMWAIMASPLYMSNDLRRMPEESKAILLNKNVIAINQDPLGVQGNRIIKQGDIEVWTRPLQGNSVGVLFSCIGGATTAQVKLALTNIGLTNPSGYNLTEVFEGRFVGIFKPNESLSISIDPYDVFLVKAAQL</sequence>